<dbReference type="SUPFAM" id="SSF53597">
    <property type="entry name" value="Dihydrofolate reductase-like"/>
    <property type="match status" value="1"/>
</dbReference>
<dbReference type="InterPro" id="IPR002734">
    <property type="entry name" value="RibDG_C"/>
</dbReference>
<dbReference type="Pfam" id="PF01872">
    <property type="entry name" value="RibD_C"/>
    <property type="match status" value="1"/>
</dbReference>
<proteinExistence type="predicted"/>
<dbReference type="AlphaFoldDB" id="A0A2Z2KA68"/>
<keyword evidence="3" id="KW-1185">Reference proteome</keyword>
<organism evidence="2 3">
    <name type="scientific">Paenibacillus donghaensis</name>
    <dbReference type="NCBI Taxonomy" id="414771"/>
    <lineage>
        <taxon>Bacteria</taxon>
        <taxon>Bacillati</taxon>
        <taxon>Bacillota</taxon>
        <taxon>Bacilli</taxon>
        <taxon>Bacillales</taxon>
        <taxon>Paenibacillaceae</taxon>
        <taxon>Paenibacillus</taxon>
    </lineage>
</organism>
<evidence type="ECO:0000313" key="3">
    <source>
        <dbReference type="Proteomes" id="UP000249890"/>
    </source>
</evidence>
<gene>
    <name evidence="2" type="ORF">B9T62_02530</name>
</gene>
<evidence type="ECO:0000259" key="1">
    <source>
        <dbReference type="Pfam" id="PF01872"/>
    </source>
</evidence>
<accession>A0A2Z2KA68</accession>
<dbReference type="GO" id="GO:0008703">
    <property type="term" value="F:5-amino-6-(5-phosphoribosylamino)uracil reductase activity"/>
    <property type="evidence" value="ECO:0007669"/>
    <property type="project" value="InterPro"/>
</dbReference>
<dbReference type="Gene3D" id="3.40.430.10">
    <property type="entry name" value="Dihydrofolate Reductase, subunit A"/>
    <property type="match status" value="1"/>
</dbReference>
<dbReference type="GO" id="GO:0009231">
    <property type="term" value="P:riboflavin biosynthetic process"/>
    <property type="evidence" value="ECO:0007669"/>
    <property type="project" value="InterPro"/>
</dbReference>
<name>A0A2Z2KA68_9BACL</name>
<dbReference type="InterPro" id="IPR024072">
    <property type="entry name" value="DHFR-like_dom_sf"/>
</dbReference>
<evidence type="ECO:0000313" key="2">
    <source>
        <dbReference type="EMBL" id="ASA19780.1"/>
    </source>
</evidence>
<dbReference type="EMBL" id="CP021780">
    <property type="protein sequence ID" value="ASA19780.1"/>
    <property type="molecule type" value="Genomic_DNA"/>
</dbReference>
<reference evidence="2 3" key="1">
    <citation type="submission" date="2017-06" db="EMBL/GenBank/DDBJ databases">
        <title>Complete genome sequence of Paenibacillus donghaensis KCTC 13049T isolated from East Sea sediment, South Korea.</title>
        <authorList>
            <person name="Jung B.K."/>
            <person name="Hong S.-J."/>
            <person name="Shin J.-H."/>
        </authorList>
    </citation>
    <scope>NUCLEOTIDE SEQUENCE [LARGE SCALE GENOMIC DNA]</scope>
    <source>
        <strain evidence="2 3">KCTC 13049</strain>
    </source>
</reference>
<dbReference type="OrthoDB" id="9800865at2"/>
<sequence length="71" mass="7658">MSKGEQVQTGDHLVEVLTDDEVLLEGGGFINGSLLSEGIIDELSRVLVPIADGASNSVTLFEITKKLICWR</sequence>
<protein>
    <recommendedName>
        <fullName evidence="1">Bacterial bifunctional deaminase-reductase C-terminal domain-containing protein</fullName>
    </recommendedName>
</protein>
<dbReference type="Proteomes" id="UP000249890">
    <property type="component" value="Chromosome"/>
</dbReference>
<dbReference type="KEGG" id="pdh:B9T62_02530"/>
<feature type="domain" description="Bacterial bifunctional deaminase-reductase C-terminal" evidence="1">
    <location>
        <begin position="20"/>
        <end position="62"/>
    </location>
</feature>